<name>A0A5C7F2H3_9BACT</name>
<protein>
    <submittedName>
        <fullName evidence="1">DUF4221 domain-containing protein</fullName>
    </submittedName>
</protein>
<dbReference type="InterPro" id="IPR025316">
    <property type="entry name" value="DUF4221"/>
</dbReference>
<dbReference type="Pfam" id="PF13970">
    <property type="entry name" value="DUF4221"/>
    <property type="match status" value="1"/>
</dbReference>
<accession>A0A5C7F2H3</accession>
<reference evidence="1 2" key="1">
    <citation type="submission" date="2019-08" db="EMBL/GenBank/DDBJ databases">
        <title>Lewinella sp. strain SSH13 Genome sequencing and assembly.</title>
        <authorList>
            <person name="Kim I."/>
        </authorList>
    </citation>
    <scope>NUCLEOTIDE SEQUENCE [LARGE SCALE GENOMIC DNA]</scope>
    <source>
        <strain evidence="1 2">SSH13</strain>
    </source>
</reference>
<dbReference type="AlphaFoldDB" id="A0A5C7F2H3"/>
<organism evidence="1 2">
    <name type="scientific">Neolewinella aurantiaca</name>
    <dbReference type="NCBI Taxonomy" id="2602767"/>
    <lineage>
        <taxon>Bacteria</taxon>
        <taxon>Pseudomonadati</taxon>
        <taxon>Bacteroidota</taxon>
        <taxon>Saprospiria</taxon>
        <taxon>Saprospirales</taxon>
        <taxon>Lewinellaceae</taxon>
        <taxon>Neolewinella</taxon>
    </lineage>
</organism>
<keyword evidence="2" id="KW-1185">Reference proteome</keyword>
<dbReference type="OrthoDB" id="827931at2"/>
<comment type="caution">
    <text evidence="1">The sequence shown here is derived from an EMBL/GenBank/DDBJ whole genome shotgun (WGS) entry which is preliminary data.</text>
</comment>
<sequence>MNRVFITLFPFAIILGGCTSNGVNGLIVTHADSPENITVDVMGDLIDGPQLTTSLITKEGGKYLYRARPFANSVQRINMSSGMSSSISFAKDGPNKVRRIQSFAVNSKNELILAADENIMIVDDTDSLKENFIIYPNNIDISLDGPFIVRATHEFPLQTYKDDLIVVLERDDSDKFSFPYHYEGPFLGRLSIRDKKITHLPIEWPEPTSYYGSLHQPFFTVVEDHVVFGFAYSPIIYLFNLTDDRVIEKGQLPFNGIKNSPFTGNFDQEEILMHRAKSVTYGRLKFDKVSRRYSQVVFVPAPPSSPMYGIAQQIGIRYFSEELKILGESVLPLGFFPESYHYNGDLFVRFQSEKFENRLSFRKITLEND</sequence>
<proteinExistence type="predicted"/>
<evidence type="ECO:0000313" key="2">
    <source>
        <dbReference type="Proteomes" id="UP000321907"/>
    </source>
</evidence>
<dbReference type="EMBL" id="VOXD01000080">
    <property type="protein sequence ID" value="TXF81443.1"/>
    <property type="molecule type" value="Genomic_DNA"/>
</dbReference>
<gene>
    <name evidence="1" type="ORF">FUA23_21990</name>
</gene>
<dbReference type="RefSeq" id="WP_147932930.1">
    <property type="nucleotide sequence ID" value="NZ_VOXD01000080.1"/>
</dbReference>
<dbReference type="PROSITE" id="PS51257">
    <property type="entry name" value="PROKAR_LIPOPROTEIN"/>
    <property type="match status" value="1"/>
</dbReference>
<dbReference type="Proteomes" id="UP000321907">
    <property type="component" value="Unassembled WGS sequence"/>
</dbReference>
<evidence type="ECO:0000313" key="1">
    <source>
        <dbReference type="EMBL" id="TXF81443.1"/>
    </source>
</evidence>